<dbReference type="AlphaFoldDB" id="A0A1I1V496"/>
<dbReference type="Proteomes" id="UP000199400">
    <property type="component" value="Unassembled WGS sequence"/>
</dbReference>
<evidence type="ECO:0000313" key="3">
    <source>
        <dbReference type="EMBL" id="SFD77857.1"/>
    </source>
</evidence>
<sequence length="251" mass="26167">MRLHLDLLAVPLLALTLTACPGSDKTTAGDTTTDASTTGTTGPTTGTSEPTSTSTDTTTDASTTGTTGPTTGTSEPTSTSTDTTTGEPNALCPDHTAADACCCFEAHVSTSSTVENVCGTTGLCPAAEFECSEIDETCTAADEAAVDCVLDALSAGTMVGSLTIHYVIDDFYGQRKIDLYLQGDRTAYVADKEELDVSGFFEPTGLYDLREAAYFDACRAEADLQAKADCLEDIVEGEASEVCIESFHYET</sequence>
<keyword evidence="2" id="KW-0732">Signal</keyword>
<proteinExistence type="predicted"/>
<evidence type="ECO:0000256" key="1">
    <source>
        <dbReference type="SAM" id="MobiDB-lite"/>
    </source>
</evidence>
<protein>
    <submittedName>
        <fullName evidence="3">Uncharacterized protein</fullName>
    </submittedName>
</protein>
<feature type="region of interest" description="Disordered" evidence="1">
    <location>
        <begin position="20"/>
        <end position="87"/>
    </location>
</feature>
<keyword evidence="4" id="KW-1185">Reference proteome</keyword>
<accession>A0A1I1V496</accession>
<dbReference type="RefSeq" id="WP_096330294.1">
    <property type="nucleotide sequence ID" value="NZ_FOMX01000004.1"/>
</dbReference>
<gene>
    <name evidence="3" type="ORF">SAMN02745121_01541</name>
</gene>
<feature type="chain" id="PRO_5011715821" evidence="2">
    <location>
        <begin position="20"/>
        <end position="251"/>
    </location>
</feature>
<evidence type="ECO:0000313" key="4">
    <source>
        <dbReference type="Proteomes" id="UP000199400"/>
    </source>
</evidence>
<evidence type="ECO:0000256" key="2">
    <source>
        <dbReference type="SAM" id="SignalP"/>
    </source>
</evidence>
<name>A0A1I1V496_9BACT</name>
<dbReference type="EMBL" id="FOMX01000004">
    <property type="protein sequence ID" value="SFD77857.1"/>
    <property type="molecule type" value="Genomic_DNA"/>
</dbReference>
<reference evidence="4" key="1">
    <citation type="submission" date="2016-10" db="EMBL/GenBank/DDBJ databases">
        <authorList>
            <person name="Varghese N."/>
            <person name="Submissions S."/>
        </authorList>
    </citation>
    <scope>NUCLEOTIDE SEQUENCE [LARGE SCALE GENOMIC DNA]</scope>
    <source>
        <strain evidence="4">ATCC 25963</strain>
    </source>
</reference>
<feature type="signal peptide" evidence="2">
    <location>
        <begin position="1"/>
        <end position="19"/>
    </location>
</feature>
<dbReference type="PROSITE" id="PS51257">
    <property type="entry name" value="PROKAR_LIPOPROTEIN"/>
    <property type="match status" value="1"/>
</dbReference>
<organism evidence="3 4">
    <name type="scientific">Nannocystis exedens</name>
    <dbReference type="NCBI Taxonomy" id="54"/>
    <lineage>
        <taxon>Bacteria</taxon>
        <taxon>Pseudomonadati</taxon>
        <taxon>Myxococcota</taxon>
        <taxon>Polyangia</taxon>
        <taxon>Nannocystales</taxon>
        <taxon>Nannocystaceae</taxon>
        <taxon>Nannocystis</taxon>
    </lineage>
</organism>
<feature type="compositionally biased region" description="Low complexity" evidence="1">
    <location>
        <begin position="26"/>
        <end position="87"/>
    </location>
</feature>
<dbReference type="STRING" id="54.SAMN02745121_01541"/>